<reference evidence="1" key="2">
    <citation type="journal article" date="2020" name="Nat. Commun.">
        <title>Large-scale genome sequencing of mycorrhizal fungi provides insights into the early evolution of symbiotic traits.</title>
        <authorList>
            <person name="Miyauchi S."/>
            <person name="Kiss E."/>
            <person name="Kuo A."/>
            <person name="Drula E."/>
            <person name="Kohler A."/>
            <person name="Sanchez-Garcia M."/>
            <person name="Morin E."/>
            <person name="Andreopoulos B."/>
            <person name="Barry K.W."/>
            <person name="Bonito G."/>
            <person name="Buee M."/>
            <person name="Carver A."/>
            <person name="Chen C."/>
            <person name="Cichocki N."/>
            <person name="Clum A."/>
            <person name="Culley D."/>
            <person name="Crous P.W."/>
            <person name="Fauchery L."/>
            <person name="Girlanda M."/>
            <person name="Hayes R.D."/>
            <person name="Keri Z."/>
            <person name="LaButti K."/>
            <person name="Lipzen A."/>
            <person name="Lombard V."/>
            <person name="Magnuson J."/>
            <person name="Maillard F."/>
            <person name="Murat C."/>
            <person name="Nolan M."/>
            <person name="Ohm R.A."/>
            <person name="Pangilinan J."/>
            <person name="Pereira M.F."/>
            <person name="Perotto S."/>
            <person name="Peter M."/>
            <person name="Pfister S."/>
            <person name="Riley R."/>
            <person name="Sitrit Y."/>
            <person name="Stielow J.B."/>
            <person name="Szollosi G."/>
            <person name="Zifcakova L."/>
            <person name="Stursova M."/>
            <person name="Spatafora J.W."/>
            <person name="Tedersoo L."/>
            <person name="Vaario L.M."/>
            <person name="Yamada A."/>
            <person name="Yan M."/>
            <person name="Wang P."/>
            <person name="Xu J."/>
            <person name="Bruns T."/>
            <person name="Baldrian P."/>
            <person name="Vilgalys R."/>
            <person name="Dunand C."/>
            <person name="Henrissat B."/>
            <person name="Grigoriev I.V."/>
            <person name="Hibbett D."/>
            <person name="Nagy L.G."/>
            <person name="Martin F.M."/>
        </authorList>
    </citation>
    <scope>NUCLEOTIDE SEQUENCE</scope>
    <source>
        <strain evidence="1">P2</strain>
    </source>
</reference>
<accession>A0ACB6ZKV1</accession>
<organism evidence="1 2">
    <name type="scientific">Thelephora ganbajun</name>
    <name type="common">Ganba fungus</name>
    <dbReference type="NCBI Taxonomy" id="370292"/>
    <lineage>
        <taxon>Eukaryota</taxon>
        <taxon>Fungi</taxon>
        <taxon>Dikarya</taxon>
        <taxon>Basidiomycota</taxon>
        <taxon>Agaricomycotina</taxon>
        <taxon>Agaricomycetes</taxon>
        <taxon>Thelephorales</taxon>
        <taxon>Thelephoraceae</taxon>
        <taxon>Thelephora</taxon>
    </lineage>
</organism>
<proteinExistence type="predicted"/>
<protein>
    <submittedName>
        <fullName evidence="1">Uncharacterized protein</fullName>
    </submittedName>
</protein>
<evidence type="ECO:0000313" key="2">
    <source>
        <dbReference type="Proteomes" id="UP000886501"/>
    </source>
</evidence>
<gene>
    <name evidence="1" type="ORF">BDM02DRAFT_3061987</name>
</gene>
<keyword evidence="2" id="KW-1185">Reference proteome</keyword>
<feature type="non-terminal residue" evidence="1">
    <location>
        <position position="85"/>
    </location>
</feature>
<reference evidence="1" key="1">
    <citation type="submission" date="2019-10" db="EMBL/GenBank/DDBJ databases">
        <authorList>
            <consortium name="DOE Joint Genome Institute"/>
            <person name="Kuo A."/>
            <person name="Miyauchi S."/>
            <person name="Kiss E."/>
            <person name="Drula E."/>
            <person name="Kohler A."/>
            <person name="Sanchez-Garcia M."/>
            <person name="Andreopoulos B."/>
            <person name="Barry K.W."/>
            <person name="Bonito G."/>
            <person name="Buee M."/>
            <person name="Carver A."/>
            <person name="Chen C."/>
            <person name="Cichocki N."/>
            <person name="Clum A."/>
            <person name="Culley D."/>
            <person name="Crous P.W."/>
            <person name="Fauchery L."/>
            <person name="Girlanda M."/>
            <person name="Hayes R."/>
            <person name="Keri Z."/>
            <person name="Labutti K."/>
            <person name="Lipzen A."/>
            <person name="Lombard V."/>
            <person name="Magnuson J."/>
            <person name="Maillard F."/>
            <person name="Morin E."/>
            <person name="Murat C."/>
            <person name="Nolan M."/>
            <person name="Ohm R."/>
            <person name="Pangilinan J."/>
            <person name="Pereira M."/>
            <person name="Perotto S."/>
            <person name="Peter M."/>
            <person name="Riley R."/>
            <person name="Sitrit Y."/>
            <person name="Stielow B."/>
            <person name="Szollosi G."/>
            <person name="Zifcakova L."/>
            <person name="Stursova M."/>
            <person name="Spatafora J.W."/>
            <person name="Tedersoo L."/>
            <person name="Vaario L.-M."/>
            <person name="Yamada A."/>
            <person name="Yan M."/>
            <person name="Wang P."/>
            <person name="Xu J."/>
            <person name="Bruns T."/>
            <person name="Baldrian P."/>
            <person name="Vilgalys R."/>
            <person name="Henrissat B."/>
            <person name="Grigoriev I.V."/>
            <person name="Hibbett D."/>
            <person name="Nagy L.G."/>
            <person name="Martin F.M."/>
        </authorList>
    </citation>
    <scope>NUCLEOTIDE SEQUENCE</scope>
    <source>
        <strain evidence="1">P2</strain>
    </source>
</reference>
<dbReference type="EMBL" id="MU117987">
    <property type="protein sequence ID" value="KAF9650209.1"/>
    <property type="molecule type" value="Genomic_DNA"/>
</dbReference>
<name>A0ACB6ZKV1_THEGA</name>
<feature type="non-terminal residue" evidence="1">
    <location>
        <position position="1"/>
    </location>
</feature>
<comment type="caution">
    <text evidence="1">The sequence shown here is derived from an EMBL/GenBank/DDBJ whole genome shotgun (WGS) entry which is preliminary data.</text>
</comment>
<dbReference type="Proteomes" id="UP000886501">
    <property type="component" value="Unassembled WGS sequence"/>
</dbReference>
<evidence type="ECO:0000313" key="1">
    <source>
        <dbReference type="EMBL" id="KAF9650209.1"/>
    </source>
</evidence>
<sequence length="85" mass="8768">IQPLTAYTCPICFGVVTNATVTPCGHVCCGECLFNAVEASIGRARFSRDAEGAEARCPVCRAKIPGWDGVGGGVIGLISRTVIAL</sequence>